<dbReference type="PANTHER" id="PTHR43798:SF33">
    <property type="entry name" value="HYDROLASE, PUTATIVE (AFU_ORTHOLOGUE AFUA_2G14860)-RELATED"/>
    <property type="match status" value="1"/>
</dbReference>
<organism evidence="2 3">
    <name type="scientific">Naasia lichenicola</name>
    <dbReference type="NCBI Taxonomy" id="2565933"/>
    <lineage>
        <taxon>Bacteria</taxon>
        <taxon>Bacillati</taxon>
        <taxon>Actinomycetota</taxon>
        <taxon>Actinomycetes</taxon>
        <taxon>Micrococcales</taxon>
        <taxon>Microbacteriaceae</taxon>
        <taxon>Naasia</taxon>
    </lineage>
</organism>
<dbReference type="Gene3D" id="3.40.50.1820">
    <property type="entry name" value="alpha/beta hydrolase"/>
    <property type="match status" value="1"/>
</dbReference>
<dbReference type="OrthoDB" id="63519at2"/>
<dbReference type="EMBL" id="SSSM01000001">
    <property type="protein sequence ID" value="THG33331.1"/>
    <property type="molecule type" value="Genomic_DNA"/>
</dbReference>
<reference evidence="2 3" key="1">
    <citation type="submission" date="2019-04" db="EMBL/GenBank/DDBJ databases">
        <authorList>
            <person name="Jiang L."/>
        </authorList>
    </citation>
    <scope>NUCLEOTIDE SEQUENCE [LARGE SCALE GENOMIC DNA]</scope>
    <source>
        <strain evidence="2 3">YIM 131853</strain>
    </source>
</reference>
<dbReference type="InterPro" id="IPR050266">
    <property type="entry name" value="AB_hydrolase_sf"/>
</dbReference>
<dbReference type="GO" id="GO:0016020">
    <property type="term" value="C:membrane"/>
    <property type="evidence" value="ECO:0007669"/>
    <property type="project" value="TreeGrafter"/>
</dbReference>
<evidence type="ECO:0000259" key="1">
    <source>
        <dbReference type="Pfam" id="PF00561"/>
    </source>
</evidence>
<dbReference type="PANTHER" id="PTHR43798">
    <property type="entry name" value="MONOACYLGLYCEROL LIPASE"/>
    <property type="match status" value="1"/>
</dbReference>
<dbReference type="SUPFAM" id="SSF53474">
    <property type="entry name" value="alpha/beta-Hydrolases"/>
    <property type="match status" value="1"/>
</dbReference>
<name>A0A4S4FSQ2_9MICO</name>
<comment type="caution">
    <text evidence="2">The sequence shown here is derived from an EMBL/GenBank/DDBJ whole genome shotgun (WGS) entry which is preliminary data.</text>
</comment>
<proteinExistence type="predicted"/>
<dbReference type="Proteomes" id="UP000309133">
    <property type="component" value="Unassembled WGS sequence"/>
</dbReference>
<dbReference type="InterPro" id="IPR000073">
    <property type="entry name" value="AB_hydrolase_1"/>
</dbReference>
<feature type="domain" description="AB hydrolase-1" evidence="1">
    <location>
        <begin position="30"/>
        <end position="141"/>
    </location>
</feature>
<dbReference type="Pfam" id="PF00561">
    <property type="entry name" value="Abhydrolase_1"/>
    <property type="match status" value="1"/>
</dbReference>
<dbReference type="InterPro" id="IPR029058">
    <property type="entry name" value="AB_hydrolase_fold"/>
</dbReference>
<protein>
    <submittedName>
        <fullName evidence="2">Alpha/beta hydrolase</fullName>
    </submittedName>
</protein>
<accession>A0A4S4FSQ2</accession>
<sequence>MTSTVPALLDTRYIELRGNRFAYSDSGAGPLVLNLHGLTSSRSNDHASGLATFDAVAAAGRRLISYDARGHGESGGSLAPDDYRWDRLALDLLAFADHFSPDEPVSAIGCSMGTGTILHAVTARPERFDELVLTAPPTAWNTRAAQGDIYRQLAAMIDSQGWELVARTMAAAPSPPIFEGLAEWGIAPDIRPELISTVMRGAGGSDLPPIERITSIEQATLLLPWATDPGHPVSTAERLYAAIPGSSLEVATTVEQIRGWGARAAEFLRR</sequence>
<dbReference type="AlphaFoldDB" id="A0A4S4FSQ2"/>
<evidence type="ECO:0000313" key="2">
    <source>
        <dbReference type="EMBL" id="THG33331.1"/>
    </source>
</evidence>
<gene>
    <name evidence="2" type="ORF">E6C64_02970</name>
</gene>
<keyword evidence="3" id="KW-1185">Reference proteome</keyword>
<dbReference type="GO" id="GO:0016787">
    <property type="term" value="F:hydrolase activity"/>
    <property type="evidence" value="ECO:0007669"/>
    <property type="project" value="UniProtKB-KW"/>
</dbReference>
<dbReference type="RefSeq" id="WP_136426113.1">
    <property type="nucleotide sequence ID" value="NZ_SSSM01000001.1"/>
</dbReference>
<evidence type="ECO:0000313" key="3">
    <source>
        <dbReference type="Proteomes" id="UP000309133"/>
    </source>
</evidence>
<keyword evidence="2" id="KW-0378">Hydrolase</keyword>